<evidence type="ECO:0000313" key="3">
    <source>
        <dbReference type="EMBL" id="QDD87983.1"/>
    </source>
</evidence>
<dbReference type="PANTHER" id="PTHR12526">
    <property type="entry name" value="GLYCOSYLTRANSFERASE"/>
    <property type="match status" value="1"/>
</dbReference>
<dbReference type="InterPro" id="IPR028098">
    <property type="entry name" value="Glyco_trans_4-like_N"/>
</dbReference>
<reference evidence="3" key="1">
    <citation type="submission" date="2017-05" db="EMBL/GenBank/DDBJ databases">
        <title>Complete genome sequence of Pseudomonas psychrotolerans CS51.</title>
        <authorList>
            <person name="Asaf S."/>
            <person name="Kang S.M."/>
            <person name="Lee I.J."/>
        </authorList>
    </citation>
    <scope>NUCLEOTIDE SEQUENCE [LARGE SCALE GENOMIC DNA]</scope>
    <source>
        <strain evidence="3">CS51</strain>
    </source>
</reference>
<evidence type="ECO:0000259" key="1">
    <source>
        <dbReference type="Pfam" id="PF13439"/>
    </source>
</evidence>
<feature type="domain" description="Glycosyltransferase subfamily 4-like N-terminal" evidence="1">
    <location>
        <begin position="16"/>
        <end position="170"/>
    </location>
</feature>
<sequence>MADYLKVLHVAETVKGGVASYLNLLERQAGELQCEFFFLIPASQRDQLDAAHLLTHEHRRSLTGVLGLARAILQAVKETGASVVYAHSTFAGLALCLATLRLDRRIRTLYCPHGWASLRKSRSWISFCVRNVERAISHVPSRVVNISRFEHAYSRSMGFSPRCVLIENTVLPSWPAATQSSLFDPAVINVLFVGRFDRQKGFDILCDAMRRLNRQAPGRFCFHLVGDVVLRDHQQDFAFAKNIHYHGWAAADEIDFYYRNADFLVVPSRWEGFGLCVLEAFRNGLPVIASRSGALPDLIEHERTGLLFDGTAEHLCEQLCAVTREDKLRWGERCLQAYGQRFALERFVGAYRELLHPLQSEPQS</sequence>
<evidence type="ECO:0000313" key="2">
    <source>
        <dbReference type="EMBL" id="MDR6232349.1"/>
    </source>
</evidence>
<gene>
    <name evidence="3" type="ORF">CCZ28_02800</name>
    <name evidence="2" type="ORF">QE440_000090</name>
</gene>
<protein>
    <submittedName>
        <fullName evidence="2">Glycosyltransferase involved in cell wall biosynthesis</fullName>
    </submittedName>
</protein>
<dbReference type="EMBL" id="JAVJAF010000001">
    <property type="protein sequence ID" value="MDR6232349.1"/>
    <property type="molecule type" value="Genomic_DNA"/>
</dbReference>
<proteinExistence type="predicted"/>
<name>A0A4Y5W0N4_9PSED</name>
<dbReference type="EMBL" id="CP021645">
    <property type="protein sequence ID" value="QDD87983.1"/>
    <property type="molecule type" value="Genomic_DNA"/>
</dbReference>
<dbReference type="Gene3D" id="3.40.50.2000">
    <property type="entry name" value="Glycogen Phosphorylase B"/>
    <property type="match status" value="2"/>
</dbReference>
<dbReference type="CDD" id="cd03801">
    <property type="entry name" value="GT4_PimA-like"/>
    <property type="match status" value="1"/>
</dbReference>
<dbReference type="Pfam" id="PF13439">
    <property type="entry name" value="Glyco_transf_4"/>
    <property type="match status" value="1"/>
</dbReference>
<dbReference type="SUPFAM" id="SSF53756">
    <property type="entry name" value="UDP-Glycosyltransferase/glycogen phosphorylase"/>
    <property type="match status" value="1"/>
</dbReference>
<dbReference type="Pfam" id="PF13692">
    <property type="entry name" value="Glyco_trans_1_4"/>
    <property type="match status" value="1"/>
</dbReference>
<accession>A0A4Y5W0N4</accession>
<dbReference type="PANTHER" id="PTHR12526:SF630">
    <property type="entry name" value="GLYCOSYLTRANSFERASE"/>
    <property type="match status" value="1"/>
</dbReference>
<dbReference type="RefSeq" id="WP_140215705.1">
    <property type="nucleotide sequence ID" value="NZ_CP021645.1"/>
</dbReference>
<dbReference type="GO" id="GO:0016757">
    <property type="term" value="F:glycosyltransferase activity"/>
    <property type="evidence" value="ECO:0007669"/>
    <property type="project" value="UniProtKB-ARBA"/>
</dbReference>
<dbReference type="AlphaFoldDB" id="A0A4Y5W0N4"/>
<dbReference type="Proteomes" id="UP001268036">
    <property type="component" value="Unassembled WGS sequence"/>
</dbReference>
<reference evidence="2" key="2">
    <citation type="submission" date="2023-08" db="EMBL/GenBank/DDBJ databases">
        <title>Functional and genomic diversity of the sorghum phyllosphere microbiome.</title>
        <authorList>
            <person name="Shade A."/>
        </authorList>
    </citation>
    <scope>NUCLEOTIDE SEQUENCE</scope>
    <source>
        <strain evidence="2">SORGH_AS_0201</strain>
    </source>
</reference>
<organism evidence="3">
    <name type="scientific">Pseudomonas oryzihabitans</name>
    <dbReference type="NCBI Taxonomy" id="47885"/>
    <lineage>
        <taxon>Bacteria</taxon>
        <taxon>Pseudomonadati</taxon>
        <taxon>Pseudomonadota</taxon>
        <taxon>Gammaproteobacteria</taxon>
        <taxon>Pseudomonadales</taxon>
        <taxon>Pseudomonadaceae</taxon>
        <taxon>Pseudomonas</taxon>
    </lineage>
</organism>